<protein>
    <submittedName>
        <fullName evidence="1">Uncharacterized protein</fullName>
    </submittedName>
</protein>
<dbReference type="EMBL" id="LAZR01005120">
    <property type="protein sequence ID" value="KKN02696.1"/>
    <property type="molecule type" value="Genomic_DNA"/>
</dbReference>
<gene>
    <name evidence="1" type="ORF">LCGC14_1115090</name>
</gene>
<comment type="caution">
    <text evidence="1">The sequence shown here is derived from an EMBL/GenBank/DDBJ whole genome shotgun (WGS) entry which is preliminary data.</text>
</comment>
<name>A0A0F9PNL8_9ZZZZ</name>
<organism evidence="1">
    <name type="scientific">marine sediment metagenome</name>
    <dbReference type="NCBI Taxonomy" id="412755"/>
    <lineage>
        <taxon>unclassified sequences</taxon>
        <taxon>metagenomes</taxon>
        <taxon>ecological metagenomes</taxon>
    </lineage>
</organism>
<sequence length="199" mass="22528">MPKSEEEKGFVDVINGRYKPKGVFHIPEANQPIFNKDTGKLAGITNPRDMTYMHSYGGEAPFFENLGNGKLMATRCDNDKCESKGSIFLPFRIYCPDCLRKAEIIDMTDIARKTSKIHSFIITHRSGAYNTLKLPIKFINVEFDNVVTIFMSYLSVGEPEFGKRVIPIFRTKNPTYTITDLSFVLEGTSDSELPEGFTF</sequence>
<proteinExistence type="predicted"/>
<evidence type="ECO:0000313" key="1">
    <source>
        <dbReference type="EMBL" id="KKN02696.1"/>
    </source>
</evidence>
<dbReference type="AlphaFoldDB" id="A0A0F9PNL8"/>
<dbReference type="SUPFAM" id="SSF50249">
    <property type="entry name" value="Nucleic acid-binding proteins"/>
    <property type="match status" value="1"/>
</dbReference>
<accession>A0A0F9PNL8</accession>
<dbReference type="InterPro" id="IPR012340">
    <property type="entry name" value="NA-bd_OB-fold"/>
</dbReference>
<reference evidence="1" key="1">
    <citation type="journal article" date="2015" name="Nature">
        <title>Complex archaea that bridge the gap between prokaryotes and eukaryotes.</title>
        <authorList>
            <person name="Spang A."/>
            <person name="Saw J.H."/>
            <person name="Jorgensen S.L."/>
            <person name="Zaremba-Niedzwiedzka K."/>
            <person name="Martijn J."/>
            <person name="Lind A.E."/>
            <person name="van Eijk R."/>
            <person name="Schleper C."/>
            <person name="Guy L."/>
            <person name="Ettema T.J."/>
        </authorList>
    </citation>
    <scope>NUCLEOTIDE SEQUENCE</scope>
</reference>
<dbReference type="Gene3D" id="6.10.30.10">
    <property type="match status" value="1"/>
</dbReference>